<evidence type="ECO:0000313" key="6">
    <source>
        <dbReference type="Proteomes" id="UP000199658"/>
    </source>
</evidence>
<dbReference type="Gene3D" id="2.40.50.230">
    <property type="entry name" value="Gp5 N-terminal domain"/>
    <property type="match status" value="1"/>
</dbReference>
<dbReference type="InterPro" id="IPR006531">
    <property type="entry name" value="Gp5/Vgr_OB"/>
</dbReference>
<feature type="domain" description="Gp5/Type VI secretion system Vgr C-terminal trimerisation" evidence="4">
    <location>
        <begin position="472"/>
        <end position="562"/>
    </location>
</feature>
<feature type="domain" description="Gp5/Type VI secretion system Vgr protein OB-fold" evidence="3">
    <location>
        <begin position="390"/>
        <end position="455"/>
    </location>
</feature>
<feature type="region of interest" description="Disordered" evidence="2">
    <location>
        <begin position="521"/>
        <end position="541"/>
    </location>
</feature>
<dbReference type="Gene3D" id="3.55.50.10">
    <property type="entry name" value="Baseplate protein-like domains"/>
    <property type="match status" value="1"/>
</dbReference>
<dbReference type="SUPFAM" id="SSF69349">
    <property type="entry name" value="Phage fibre proteins"/>
    <property type="match status" value="1"/>
</dbReference>
<accession>A0A1I6HDB9</accession>
<evidence type="ECO:0000259" key="3">
    <source>
        <dbReference type="Pfam" id="PF04717"/>
    </source>
</evidence>
<evidence type="ECO:0000256" key="2">
    <source>
        <dbReference type="SAM" id="MobiDB-lite"/>
    </source>
</evidence>
<protein>
    <submittedName>
        <fullName evidence="5">Type VI secretion system secreted protein VgrG</fullName>
    </submittedName>
</protein>
<evidence type="ECO:0000256" key="1">
    <source>
        <dbReference type="ARBA" id="ARBA00005558"/>
    </source>
</evidence>
<dbReference type="STRING" id="670154.SAMN04488002_2845"/>
<reference evidence="6" key="1">
    <citation type="submission" date="2016-10" db="EMBL/GenBank/DDBJ databases">
        <authorList>
            <person name="Varghese N."/>
            <person name="Submissions S."/>
        </authorList>
    </citation>
    <scope>NUCLEOTIDE SEQUENCE [LARGE SCALE GENOMIC DNA]</scope>
    <source>
        <strain evidence="6">DSM 26921</strain>
    </source>
</reference>
<dbReference type="NCBIfam" id="TIGR01646">
    <property type="entry name" value="vgr_GE"/>
    <property type="match status" value="1"/>
</dbReference>
<dbReference type="SUPFAM" id="SSF69279">
    <property type="entry name" value="Phage tail proteins"/>
    <property type="match status" value="2"/>
</dbReference>
<dbReference type="EMBL" id="FOYO01000001">
    <property type="protein sequence ID" value="SFR52358.1"/>
    <property type="molecule type" value="Genomic_DNA"/>
</dbReference>
<dbReference type="NCBIfam" id="TIGR03361">
    <property type="entry name" value="VI_Rhs_Vgr"/>
    <property type="match status" value="1"/>
</dbReference>
<dbReference type="Proteomes" id="UP000199658">
    <property type="component" value="Unassembled WGS sequence"/>
</dbReference>
<dbReference type="RefSeq" id="WP_090218009.1">
    <property type="nucleotide sequence ID" value="NZ_FOYO01000001.1"/>
</dbReference>
<name>A0A1I6HDB9_9RHOB</name>
<dbReference type="Pfam" id="PF04717">
    <property type="entry name" value="Phage_base_V"/>
    <property type="match status" value="1"/>
</dbReference>
<dbReference type="OrthoDB" id="9762420at2"/>
<comment type="similarity">
    <text evidence="1">Belongs to the VgrG protein family.</text>
</comment>
<sequence>MNIQLLQADRAGILHTDLGKDELVLMRFRGAEHVNSLFEFEVDALSLNDNADFNALVGTHASLEFDVQGTGNKRFFDGIVTQARWLGPAEGGFRYRMSLRSWFSLLDQRRDQRIFHKMTVVQILEEVFAPYLGLGDPAVKFDVVQSYRELEYTVQYRESDMDFAMRQMERFGISYHFEHKRGSHCLVLTDAVDSHAKIEGGTRDFWQVDGQNRPPGEHFWQWEPERNMTVGAIRLTDYNFKKPRAAMEADQLGDAQYAQGQMESYDYPGDYLEQGIGKGVAALRVIQERGHDIRHRAVGDCISLGAGMRLGLTGDPLSAVSDKDFICLSATHNYTSNAFATGDTGNDNYSYTGDYTLMPETAPLAPERKTHIPVVEGPQTAAVVGDGEIDCDEYGRILVHFHWDLLKRHSMRCRVSQNWAHKGWGGMVIPRIGMEVVVEFLEGDPDKPLVTGCVYNGQNDPPYTLPAYKARSTFKTDTHRGTGYNELRFEDESDEEEVYLQAEKYLNAYIKDNETWLTQGSRHRRVDGSQSQSVGGDKDMEVQGDHREHIKGSQHMQLDGSRVDAIKICDYLKVTGDRVIEVERNADTYVDKDMRTETGGKQYNKVGTTQFVDAGTDIVLTAGSTISFNVGGNFVKIDGSGVTINGTLTRINSGGSAKKGKKIDRMKPLKPKKYAGPHATRYARSFKK</sequence>
<evidence type="ECO:0000259" key="4">
    <source>
        <dbReference type="Pfam" id="PF22178"/>
    </source>
</evidence>
<dbReference type="Pfam" id="PF22178">
    <property type="entry name" value="Gp5_trimer_C"/>
    <property type="match status" value="1"/>
</dbReference>
<dbReference type="SUPFAM" id="SSF69255">
    <property type="entry name" value="gp5 N-terminal domain-like"/>
    <property type="match status" value="1"/>
</dbReference>
<dbReference type="InterPro" id="IPR037026">
    <property type="entry name" value="Vgr_OB-fold_dom_sf"/>
</dbReference>
<dbReference type="InterPro" id="IPR017847">
    <property type="entry name" value="T6SS_RhsGE_Vgr_subset"/>
</dbReference>
<dbReference type="Pfam" id="PF05954">
    <property type="entry name" value="Phage_GPD"/>
    <property type="match status" value="1"/>
</dbReference>
<evidence type="ECO:0000313" key="5">
    <source>
        <dbReference type="EMBL" id="SFR52358.1"/>
    </source>
</evidence>
<feature type="region of interest" description="Disordered" evidence="2">
    <location>
        <begin position="669"/>
        <end position="688"/>
    </location>
</feature>
<dbReference type="AlphaFoldDB" id="A0A1I6HDB9"/>
<keyword evidence="6" id="KW-1185">Reference proteome</keyword>
<proteinExistence type="inferred from homology"/>
<dbReference type="Gene3D" id="2.30.110.50">
    <property type="match status" value="1"/>
</dbReference>
<dbReference type="Gene3D" id="4.10.220.110">
    <property type="match status" value="1"/>
</dbReference>
<gene>
    <name evidence="5" type="ORF">SAMN04488002_2845</name>
</gene>
<organism evidence="5 6">
    <name type="scientific">Litoreibacter janthinus</name>
    <dbReference type="NCBI Taxonomy" id="670154"/>
    <lineage>
        <taxon>Bacteria</taxon>
        <taxon>Pseudomonadati</taxon>
        <taxon>Pseudomonadota</taxon>
        <taxon>Alphaproteobacteria</taxon>
        <taxon>Rhodobacterales</taxon>
        <taxon>Roseobacteraceae</taxon>
        <taxon>Litoreibacter</taxon>
    </lineage>
</organism>
<dbReference type="InterPro" id="IPR006533">
    <property type="entry name" value="T6SS_Vgr_RhsGE"/>
</dbReference>
<dbReference type="InterPro" id="IPR054030">
    <property type="entry name" value="Gp5_Vgr_C"/>
</dbReference>